<name>A0AAD6GTI5_9EURO</name>
<keyword evidence="3" id="KW-0813">Transport</keyword>
<dbReference type="PANTHER" id="PTHR16201">
    <property type="entry name" value="SEVEN TRANSMEMBRANE PROTEIN 1-RELATED"/>
    <property type="match status" value="1"/>
</dbReference>
<organism evidence="12 13">
    <name type="scientific">Penicillium hetheringtonii</name>
    <dbReference type="NCBI Taxonomy" id="911720"/>
    <lineage>
        <taxon>Eukaryota</taxon>
        <taxon>Fungi</taxon>
        <taxon>Dikarya</taxon>
        <taxon>Ascomycota</taxon>
        <taxon>Pezizomycotina</taxon>
        <taxon>Eurotiomycetes</taxon>
        <taxon>Eurotiomycetidae</taxon>
        <taxon>Eurotiales</taxon>
        <taxon>Aspergillaceae</taxon>
        <taxon>Penicillium</taxon>
    </lineage>
</organism>
<evidence type="ECO:0000256" key="11">
    <source>
        <dbReference type="SAM" id="Phobius"/>
    </source>
</evidence>
<keyword evidence="5 11" id="KW-0812">Transmembrane</keyword>
<dbReference type="AlphaFoldDB" id="A0AAD6GTI5"/>
<dbReference type="GO" id="GO:0015101">
    <property type="term" value="F:organic cation transmembrane transporter activity"/>
    <property type="evidence" value="ECO:0007669"/>
    <property type="project" value="UniProtKB-ARBA"/>
</dbReference>
<sequence>MLPPQAVNFNIEALSGICGSISIACWVVVFSPQIIENFRRGSADGLSLLFLIVWLAGDVFNILGAVLQGVLPTMIILAVYYTLADIVLLGQCFYYRGFNIRDELSPSPPPESDQVATDPLNDRENGNEATPTPTERSSLLPKSNGHVQIQEPASSHIGYNTQHEQRPTSSTSAGEDAIPQLHFVIFCILMLMAHTSHLRLHLSTRMVRHQMLLCKDVDAVESPPSKHAFLTSSPSSSSEPEPLTMDPLGQVFGYLCAVLYLGSRLPQLLLNFRRKSTDGVSLLFFLFACIGNLTYVLSILAYSPVCQRASSASDNLDMSGHRHRAHCRPGETSALYGRYVLVNLSWLVGSAGTLFLDMAIFVQFFLYRDGKEASEDYADDE</sequence>
<evidence type="ECO:0000256" key="7">
    <source>
        <dbReference type="ARBA" id="ARBA00022989"/>
    </source>
</evidence>
<dbReference type="Proteomes" id="UP001216150">
    <property type="component" value="Unassembled WGS sequence"/>
</dbReference>
<evidence type="ECO:0000313" key="12">
    <source>
        <dbReference type="EMBL" id="KAJ5586116.1"/>
    </source>
</evidence>
<feature type="transmembrane region" description="Helical" evidence="11">
    <location>
        <begin position="282"/>
        <end position="302"/>
    </location>
</feature>
<dbReference type="GO" id="GO:0012505">
    <property type="term" value="C:endomembrane system"/>
    <property type="evidence" value="ECO:0007669"/>
    <property type="project" value="UniProtKB-SubCell"/>
</dbReference>
<feature type="compositionally biased region" description="Polar residues" evidence="10">
    <location>
        <begin position="127"/>
        <end position="173"/>
    </location>
</feature>
<evidence type="ECO:0000256" key="6">
    <source>
        <dbReference type="ARBA" id="ARBA00022737"/>
    </source>
</evidence>
<dbReference type="FunFam" id="1.20.1280.290:FF:000011">
    <property type="entry name" value="PQ loop repeat protein"/>
    <property type="match status" value="1"/>
</dbReference>
<feature type="transmembrane region" description="Helical" evidence="11">
    <location>
        <begin position="181"/>
        <end position="202"/>
    </location>
</feature>
<dbReference type="GO" id="GO:0005773">
    <property type="term" value="C:vacuole"/>
    <property type="evidence" value="ECO:0007669"/>
    <property type="project" value="UniProtKB-SubCell"/>
</dbReference>
<keyword evidence="6" id="KW-0677">Repeat</keyword>
<evidence type="ECO:0000256" key="4">
    <source>
        <dbReference type="ARBA" id="ARBA00022554"/>
    </source>
</evidence>
<evidence type="ECO:0008006" key="14">
    <source>
        <dbReference type="Google" id="ProtNLM"/>
    </source>
</evidence>
<comment type="similarity">
    <text evidence="9">Belongs to the laat-1 family.</text>
</comment>
<gene>
    <name evidence="12" type="ORF">N7450_005903</name>
</gene>
<dbReference type="GO" id="GO:0034490">
    <property type="term" value="P:basic amino acid transmembrane import into vacuole"/>
    <property type="evidence" value="ECO:0007669"/>
    <property type="project" value="UniProtKB-ARBA"/>
</dbReference>
<feature type="region of interest" description="Disordered" evidence="10">
    <location>
        <begin position="105"/>
        <end position="174"/>
    </location>
</feature>
<evidence type="ECO:0000256" key="1">
    <source>
        <dbReference type="ARBA" id="ARBA00004116"/>
    </source>
</evidence>
<dbReference type="InterPro" id="IPR006603">
    <property type="entry name" value="PQ-loop_rpt"/>
</dbReference>
<evidence type="ECO:0000256" key="2">
    <source>
        <dbReference type="ARBA" id="ARBA00004127"/>
    </source>
</evidence>
<feature type="transmembrane region" description="Helical" evidence="11">
    <location>
        <begin position="344"/>
        <end position="367"/>
    </location>
</feature>
<feature type="transmembrane region" description="Helical" evidence="11">
    <location>
        <begin position="73"/>
        <end position="95"/>
    </location>
</feature>
<dbReference type="SMART" id="SM00679">
    <property type="entry name" value="CTNS"/>
    <property type="match status" value="2"/>
</dbReference>
<comment type="caution">
    <text evidence="12">The sequence shown here is derived from an EMBL/GenBank/DDBJ whole genome shotgun (WGS) entry which is preliminary data.</text>
</comment>
<evidence type="ECO:0000256" key="8">
    <source>
        <dbReference type="ARBA" id="ARBA00023136"/>
    </source>
</evidence>
<dbReference type="Gene3D" id="1.20.1280.290">
    <property type="match status" value="2"/>
</dbReference>
<evidence type="ECO:0000256" key="3">
    <source>
        <dbReference type="ARBA" id="ARBA00022448"/>
    </source>
</evidence>
<reference evidence="12 13" key="1">
    <citation type="journal article" date="2023" name="IMA Fungus">
        <title>Comparative genomic study of the Penicillium genus elucidates a diverse pangenome and 15 lateral gene transfer events.</title>
        <authorList>
            <person name="Petersen C."/>
            <person name="Sorensen T."/>
            <person name="Nielsen M.R."/>
            <person name="Sondergaard T.E."/>
            <person name="Sorensen J.L."/>
            <person name="Fitzpatrick D.A."/>
            <person name="Frisvad J.C."/>
            <person name="Nielsen K.L."/>
        </authorList>
    </citation>
    <scope>NUCLEOTIDE SEQUENCE [LARGE SCALE GENOMIC DNA]</scope>
    <source>
        <strain evidence="12 13">IBT 29057</strain>
    </source>
</reference>
<dbReference type="GO" id="GO:0098588">
    <property type="term" value="C:bounding membrane of organelle"/>
    <property type="evidence" value="ECO:0007669"/>
    <property type="project" value="UniProtKB-ARBA"/>
</dbReference>
<evidence type="ECO:0000313" key="13">
    <source>
        <dbReference type="Proteomes" id="UP001216150"/>
    </source>
</evidence>
<dbReference type="PANTHER" id="PTHR16201:SF35">
    <property type="entry name" value="VACUOLAR AMINO ACID TRANSPORTER YPQ1-RELATED"/>
    <property type="match status" value="1"/>
</dbReference>
<dbReference type="GO" id="GO:0015179">
    <property type="term" value="F:L-amino acid transmembrane transporter activity"/>
    <property type="evidence" value="ECO:0007669"/>
    <property type="project" value="UniProtKB-ARBA"/>
</dbReference>
<protein>
    <recommendedName>
        <fullName evidence="14">PQ loop repeat protein</fullName>
    </recommendedName>
</protein>
<dbReference type="InterPro" id="IPR051415">
    <property type="entry name" value="LAAT-1"/>
</dbReference>
<accession>A0AAD6GTI5</accession>
<evidence type="ECO:0000256" key="10">
    <source>
        <dbReference type="SAM" id="MobiDB-lite"/>
    </source>
</evidence>
<evidence type="ECO:0000256" key="5">
    <source>
        <dbReference type="ARBA" id="ARBA00022692"/>
    </source>
</evidence>
<keyword evidence="7 11" id="KW-1133">Transmembrane helix</keyword>
<dbReference type="Pfam" id="PF04193">
    <property type="entry name" value="PQ-loop"/>
    <property type="match status" value="2"/>
</dbReference>
<dbReference type="GO" id="GO:0015174">
    <property type="term" value="F:basic amino acid transmembrane transporter activity"/>
    <property type="evidence" value="ECO:0007669"/>
    <property type="project" value="UniProtKB-ARBA"/>
</dbReference>
<evidence type="ECO:0000256" key="9">
    <source>
        <dbReference type="ARBA" id="ARBA00038039"/>
    </source>
</evidence>
<comment type="subcellular location">
    <subcellularLocation>
        <location evidence="2">Endomembrane system</location>
        <topology evidence="2">Multi-pass membrane protein</topology>
    </subcellularLocation>
    <subcellularLocation>
        <location evidence="1">Vacuole</location>
    </subcellularLocation>
</comment>
<keyword evidence="13" id="KW-1185">Reference proteome</keyword>
<feature type="transmembrane region" description="Helical" evidence="11">
    <location>
        <begin position="46"/>
        <end position="67"/>
    </location>
</feature>
<keyword evidence="4" id="KW-0926">Vacuole</keyword>
<dbReference type="EMBL" id="JAQJAC010000004">
    <property type="protein sequence ID" value="KAJ5586116.1"/>
    <property type="molecule type" value="Genomic_DNA"/>
</dbReference>
<keyword evidence="8 11" id="KW-0472">Membrane</keyword>
<proteinExistence type="inferred from homology"/>
<feature type="transmembrane region" description="Helical" evidence="11">
    <location>
        <begin position="13"/>
        <end position="34"/>
    </location>
</feature>
<dbReference type="GO" id="GO:0034488">
    <property type="term" value="P:basic amino acid transmembrane export from vacuole"/>
    <property type="evidence" value="ECO:0007669"/>
    <property type="project" value="UniProtKB-ARBA"/>
</dbReference>